<dbReference type="Pfam" id="PF02023">
    <property type="entry name" value="SCAN"/>
    <property type="match status" value="1"/>
</dbReference>
<evidence type="ECO:0000256" key="2">
    <source>
        <dbReference type="SAM" id="MobiDB-lite"/>
    </source>
</evidence>
<dbReference type="PANTHER" id="PTHR45935">
    <property type="entry name" value="PROTEIN ZBED8-RELATED"/>
    <property type="match status" value="1"/>
</dbReference>
<reference evidence="4" key="2">
    <citation type="submission" date="2025-09" db="UniProtKB">
        <authorList>
            <consortium name="Ensembl"/>
        </authorList>
    </citation>
    <scope>IDENTIFICATION</scope>
</reference>
<feature type="region of interest" description="Disordered" evidence="2">
    <location>
        <begin position="122"/>
        <end position="141"/>
    </location>
</feature>
<evidence type="ECO:0000256" key="1">
    <source>
        <dbReference type="ARBA" id="ARBA00023242"/>
    </source>
</evidence>
<dbReference type="InterPro" id="IPR050916">
    <property type="entry name" value="SCAN-C2H2_zinc_finger"/>
</dbReference>
<reference evidence="4" key="1">
    <citation type="submission" date="2025-08" db="UniProtKB">
        <authorList>
            <consortium name="Ensembl"/>
        </authorList>
    </citation>
    <scope>IDENTIFICATION</scope>
</reference>
<dbReference type="InterPro" id="IPR038269">
    <property type="entry name" value="SCAN_sf"/>
</dbReference>
<dbReference type="SMART" id="SM00431">
    <property type="entry name" value="SCAN"/>
    <property type="match status" value="1"/>
</dbReference>
<dbReference type="Proteomes" id="UP000694404">
    <property type="component" value="Unplaced"/>
</dbReference>
<keyword evidence="1" id="KW-0539">Nucleus</keyword>
<dbReference type="PROSITE" id="PS50804">
    <property type="entry name" value="SCAN_BOX"/>
    <property type="match status" value="1"/>
</dbReference>
<dbReference type="Ensembl" id="ENSCABT00000011187.1">
    <property type="protein sequence ID" value="ENSCABP00000010214.1"/>
    <property type="gene ID" value="ENSCABG00000007661.1"/>
</dbReference>
<protein>
    <recommendedName>
        <fullName evidence="3">SCAN box domain-containing protein</fullName>
    </recommendedName>
</protein>
<dbReference type="InterPro" id="IPR003309">
    <property type="entry name" value="SCAN_dom"/>
</dbReference>
<dbReference type="AlphaFoldDB" id="A0A8C0GNG1"/>
<dbReference type="GeneTree" id="ENSGT00940000159113"/>
<dbReference type="SUPFAM" id="SSF47353">
    <property type="entry name" value="Retrovirus capsid dimerization domain-like"/>
    <property type="match status" value="1"/>
</dbReference>
<evidence type="ECO:0000313" key="5">
    <source>
        <dbReference type="Proteomes" id="UP000694404"/>
    </source>
</evidence>
<feature type="domain" description="SCAN box" evidence="3">
    <location>
        <begin position="51"/>
        <end position="116"/>
    </location>
</feature>
<dbReference type="Gene3D" id="1.10.4020.10">
    <property type="entry name" value="DNA breaking-rejoining enzymes"/>
    <property type="match status" value="1"/>
</dbReference>
<evidence type="ECO:0000313" key="4">
    <source>
        <dbReference type="Ensembl" id="ENSCABP00000010214.1"/>
    </source>
</evidence>
<dbReference type="PANTHER" id="PTHR45935:SF15">
    <property type="entry name" value="SCAN BOX DOMAIN-CONTAINING PROTEIN"/>
    <property type="match status" value="1"/>
</dbReference>
<evidence type="ECO:0000259" key="3">
    <source>
        <dbReference type="PROSITE" id="PS50804"/>
    </source>
</evidence>
<accession>A0A8C0GNG1</accession>
<dbReference type="OMA" id="MIPEVES"/>
<keyword evidence="5" id="KW-1185">Reference proteome</keyword>
<name>A0A8C0GNG1_CHEAB</name>
<organism evidence="4 5">
    <name type="scientific">Chelonoidis abingdonii</name>
    <name type="common">Abingdon island giant tortoise</name>
    <name type="synonym">Testudo abingdonii</name>
    <dbReference type="NCBI Taxonomy" id="106734"/>
    <lineage>
        <taxon>Eukaryota</taxon>
        <taxon>Metazoa</taxon>
        <taxon>Chordata</taxon>
        <taxon>Craniata</taxon>
        <taxon>Vertebrata</taxon>
        <taxon>Euteleostomi</taxon>
        <taxon>Archelosauria</taxon>
        <taxon>Testudinata</taxon>
        <taxon>Testudines</taxon>
        <taxon>Cryptodira</taxon>
        <taxon>Durocryptodira</taxon>
        <taxon>Testudinoidea</taxon>
        <taxon>Testudinidae</taxon>
        <taxon>Chelonoidis</taxon>
    </lineage>
</organism>
<sequence>MLKHWATLLAPYLTGPAQLAYRGLATEDARDYERVKAAILDALDVSTETFRQRFRDQTYLPGARPRLVAQSLKEACCRWLQPEARTAEEVTEQVVLEQFIQILPTRGRTWVLRHWPAPAGPVIRASTPGPDQPRGGGEERSHYSWISGAGPGARLRTNPAGPMCGACRASRFRYLPSWPIRHPPKPSARALGRRALFWMQEGRSPPTGLSTNGVRLWAVIHRGRLG</sequence>
<proteinExistence type="predicted"/>